<keyword evidence="1" id="KW-0812">Transmembrane</keyword>
<evidence type="ECO:0000313" key="3">
    <source>
        <dbReference type="Proteomes" id="UP000694044"/>
    </source>
</evidence>
<dbReference type="EMBL" id="JAGDFM010000171">
    <property type="protein sequence ID" value="KAG7383634.1"/>
    <property type="molecule type" value="Genomic_DNA"/>
</dbReference>
<protein>
    <submittedName>
        <fullName evidence="2">Centrosomal protein of 41 kDa</fullName>
    </submittedName>
</protein>
<sequence length="706" mass="78591">MEARRGGPRLSLLVRATDDGPFTPSAVCLWWVGLLSLHLVGGVFFGLVFAAYWNMPGLELTTFLDFYKIGMNSKDFRAIATTHGVIAALHALSAFAMITRSIRNKKLTFRSNSRSLSQVQEGVSQHKSERRRGRTGGVFNRCFAAVFGRRGFFGVEGPYYDLLLLCRETIETALQTSQGLRMSRNIPRLWLNRFYVALLVLNCWSTALVHHMFRRNKTKMRLVALLSDCLLDLVTSVGIPLLLVISYAQEFDTATGDFNILRWFQDRWLVNATNEFNIILVLSWGDLATRMVFAVSMLSNLNTMEGLMTAATTEDYHGVPTNPRGATIAPFDKTDARAESHTNNVAVWTDRLASSKLMRSAFFGWGVVIMGLHIHAETNPMLPQCLVQVHPWGVSKPACSLVLLNCLTDGTEGESAHVITQWSQFDANSVGSLLVRNCPNFTVPPMLTTFHALKTFKVYNTTILEWGEDAAFNQADHPKMQVAMLIRVNLTNGELPPGLVSPTFPPTLNIIGFVVSNLRVFPGDLHTKWPRYSAVHLDTTQFTEFPDTLWKIRPSVLIMPYTPIESVPKELFELESMWYLDLAGTKLSQLPVDVPMLVNPLVGINLGDTNIASFPSWIDPWLQRTANSFAPPLAAAGSPYCIERGLLFSGNRTDFSPSTSAVSLATMSTLMDPSAANRAFLANAVKCEPSSLYRYALAFEDTFQSF</sequence>
<proteinExistence type="predicted"/>
<keyword evidence="1" id="KW-0472">Membrane</keyword>
<feature type="transmembrane region" description="Helical" evidence="1">
    <location>
        <begin position="29"/>
        <end position="55"/>
    </location>
</feature>
<reference evidence="2" key="1">
    <citation type="submission" date="2021-02" db="EMBL/GenBank/DDBJ databases">
        <authorList>
            <person name="Palmer J.M."/>
        </authorList>
    </citation>
    <scope>NUCLEOTIDE SEQUENCE</scope>
    <source>
        <strain evidence="2">SCRP734</strain>
    </source>
</reference>
<comment type="caution">
    <text evidence="2">The sequence shown here is derived from an EMBL/GenBank/DDBJ whole genome shotgun (WGS) entry which is preliminary data.</text>
</comment>
<dbReference type="AlphaFoldDB" id="A0A8T1VVR9"/>
<keyword evidence="3" id="KW-1185">Reference proteome</keyword>
<evidence type="ECO:0000256" key="1">
    <source>
        <dbReference type="SAM" id="Phobius"/>
    </source>
</evidence>
<keyword evidence="1" id="KW-1133">Transmembrane helix</keyword>
<gene>
    <name evidence="2" type="primary">CEP41_2</name>
    <name evidence="2" type="ORF">PHYPSEUDO_003509</name>
</gene>
<feature type="transmembrane region" description="Helical" evidence="1">
    <location>
        <begin position="76"/>
        <end position="98"/>
    </location>
</feature>
<accession>A0A8T1VVR9</accession>
<name>A0A8T1VVR9_9STRA</name>
<organism evidence="2 3">
    <name type="scientific">Phytophthora pseudosyringae</name>
    <dbReference type="NCBI Taxonomy" id="221518"/>
    <lineage>
        <taxon>Eukaryota</taxon>
        <taxon>Sar</taxon>
        <taxon>Stramenopiles</taxon>
        <taxon>Oomycota</taxon>
        <taxon>Peronosporomycetes</taxon>
        <taxon>Peronosporales</taxon>
        <taxon>Peronosporaceae</taxon>
        <taxon>Phytophthora</taxon>
    </lineage>
</organism>
<evidence type="ECO:0000313" key="2">
    <source>
        <dbReference type="EMBL" id="KAG7383634.1"/>
    </source>
</evidence>
<feature type="transmembrane region" description="Helical" evidence="1">
    <location>
        <begin position="190"/>
        <end position="210"/>
    </location>
</feature>
<dbReference type="Proteomes" id="UP000694044">
    <property type="component" value="Unassembled WGS sequence"/>
</dbReference>
<dbReference type="OrthoDB" id="40118at2759"/>